<reference evidence="1" key="1">
    <citation type="submission" date="2022-06" db="EMBL/GenBank/DDBJ databases">
        <authorList>
            <person name="Berger JAMES D."/>
            <person name="Berger JAMES D."/>
        </authorList>
    </citation>
    <scope>NUCLEOTIDE SEQUENCE [LARGE SCALE GENOMIC DNA]</scope>
</reference>
<dbReference type="WBParaSite" id="SRDH1_99360.1">
    <property type="protein sequence ID" value="SRDH1_99360.1"/>
    <property type="gene ID" value="SRDH1_99360"/>
</dbReference>
<proteinExistence type="predicted"/>
<organism evidence="1 2">
    <name type="scientific">Schistosoma rodhaini</name>
    <dbReference type="NCBI Taxonomy" id="6188"/>
    <lineage>
        <taxon>Eukaryota</taxon>
        <taxon>Metazoa</taxon>
        <taxon>Spiralia</taxon>
        <taxon>Lophotrochozoa</taxon>
        <taxon>Platyhelminthes</taxon>
        <taxon>Trematoda</taxon>
        <taxon>Digenea</taxon>
        <taxon>Strigeidida</taxon>
        <taxon>Schistosomatoidea</taxon>
        <taxon>Schistosomatidae</taxon>
        <taxon>Schistosoma</taxon>
    </lineage>
</organism>
<protein>
    <submittedName>
        <fullName evidence="2">Uncharacterized protein</fullName>
    </submittedName>
</protein>
<reference evidence="2" key="2">
    <citation type="submission" date="2023-11" db="UniProtKB">
        <authorList>
            <consortium name="WormBaseParasite"/>
        </authorList>
    </citation>
    <scope>IDENTIFICATION</scope>
</reference>
<accession>A0AA85GMD6</accession>
<name>A0AA85GMD6_9TREM</name>
<evidence type="ECO:0000313" key="2">
    <source>
        <dbReference type="WBParaSite" id="SRDH1_99360.1"/>
    </source>
</evidence>
<dbReference type="AlphaFoldDB" id="A0AA85GMD6"/>
<sequence>MCLREEISMMMSYLLHIKYDYVFMSNIHSCMFSHRCDMEQQIVFRNEASSVFV</sequence>
<evidence type="ECO:0000313" key="1">
    <source>
        <dbReference type="Proteomes" id="UP000050792"/>
    </source>
</evidence>
<dbReference type="Proteomes" id="UP000050792">
    <property type="component" value="Unassembled WGS sequence"/>
</dbReference>
<keyword evidence="1" id="KW-1185">Reference proteome</keyword>